<dbReference type="Proteomes" id="UP000264217">
    <property type="component" value="Unassembled WGS sequence"/>
</dbReference>
<comment type="caution">
    <text evidence="3">The sequence shown here is derived from an EMBL/GenBank/DDBJ whole genome shotgun (WGS) entry which is preliminary data.</text>
</comment>
<dbReference type="Gene3D" id="2.60.120.10">
    <property type="entry name" value="Jelly Rolls"/>
    <property type="match status" value="2"/>
</dbReference>
<gene>
    <name evidence="3" type="ORF">D0C36_24115</name>
</gene>
<keyword evidence="4" id="KW-1185">Reference proteome</keyword>
<accession>A0A372NMS4</accession>
<dbReference type="OrthoDB" id="9808275at2"/>
<dbReference type="AlphaFoldDB" id="A0A372NMS4"/>
<protein>
    <recommendedName>
        <fullName evidence="5">Mannose-6-phosphate isomerase, class I</fullName>
    </recommendedName>
</protein>
<evidence type="ECO:0000313" key="4">
    <source>
        <dbReference type="Proteomes" id="UP000264217"/>
    </source>
</evidence>
<evidence type="ECO:0000256" key="2">
    <source>
        <dbReference type="ARBA" id="ARBA00022833"/>
    </source>
</evidence>
<dbReference type="GO" id="GO:0046872">
    <property type="term" value="F:metal ion binding"/>
    <property type="evidence" value="ECO:0007669"/>
    <property type="project" value="UniProtKB-KW"/>
</dbReference>
<reference evidence="3 4" key="1">
    <citation type="submission" date="2018-08" db="EMBL/GenBank/DDBJ databases">
        <title>Mucilaginibacter sp. MYSH2.</title>
        <authorList>
            <person name="Seo T."/>
        </authorList>
    </citation>
    <scope>NUCLEOTIDE SEQUENCE [LARGE SCALE GENOMIC DNA]</scope>
    <source>
        <strain evidence="3 4">MYSH2</strain>
    </source>
</reference>
<evidence type="ECO:0000313" key="3">
    <source>
        <dbReference type="EMBL" id="RFZ89930.1"/>
    </source>
</evidence>
<name>A0A372NMS4_9SPHI</name>
<dbReference type="InterPro" id="IPR014710">
    <property type="entry name" value="RmlC-like_jellyroll"/>
</dbReference>
<proteinExistence type="predicted"/>
<dbReference type="RefSeq" id="WP_117394301.1">
    <property type="nucleotide sequence ID" value="NZ_QWDC01000009.1"/>
</dbReference>
<keyword evidence="2" id="KW-0862">Zinc</keyword>
<keyword evidence="1" id="KW-0479">Metal-binding</keyword>
<dbReference type="InterPro" id="IPR051804">
    <property type="entry name" value="Carb_Metab_Reg_Kinase/Isom"/>
</dbReference>
<evidence type="ECO:0000256" key="1">
    <source>
        <dbReference type="ARBA" id="ARBA00022723"/>
    </source>
</evidence>
<dbReference type="InterPro" id="IPR011051">
    <property type="entry name" value="RmlC_Cupin_sf"/>
</dbReference>
<evidence type="ECO:0008006" key="5">
    <source>
        <dbReference type="Google" id="ProtNLM"/>
    </source>
</evidence>
<dbReference type="PANTHER" id="PTHR42742">
    <property type="entry name" value="TRANSCRIPTIONAL REPRESSOR MPRA"/>
    <property type="match status" value="1"/>
</dbReference>
<dbReference type="PANTHER" id="PTHR42742:SF3">
    <property type="entry name" value="FRUCTOKINASE"/>
    <property type="match status" value="1"/>
</dbReference>
<dbReference type="EMBL" id="QWDC01000009">
    <property type="protein sequence ID" value="RFZ89930.1"/>
    <property type="molecule type" value="Genomic_DNA"/>
</dbReference>
<organism evidence="3 4">
    <name type="scientific">Mucilaginibacter conchicola</name>
    <dbReference type="NCBI Taxonomy" id="2303333"/>
    <lineage>
        <taxon>Bacteria</taxon>
        <taxon>Pseudomonadati</taxon>
        <taxon>Bacteroidota</taxon>
        <taxon>Sphingobacteriia</taxon>
        <taxon>Sphingobacteriales</taxon>
        <taxon>Sphingobacteriaceae</taxon>
        <taxon>Mucilaginibacter</taxon>
    </lineage>
</organism>
<dbReference type="SUPFAM" id="SSF51182">
    <property type="entry name" value="RmlC-like cupins"/>
    <property type="match status" value="1"/>
</dbReference>
<dbReference type="CDD" id="cd07010">
    <property type="entry name" value="cupin_PMI_type_I_N_bac"/>
    <property type="match status" value="1"/>
</dbReference>
<sequence>MISDLIELKQQTSTYPELRKTQQYLMPSHLNNQAAKIGEYDIYPVSPLGTGKIFAGFDTLAAYIIRYKAVLIDGFGGVFWDKIQQRLQDCFDERNLSVNWIYTADLLKPAGEINELVGPFLGENDSVWGTKTTLDLIDLFEPALKEQTPDTRSDINIVLGTGAALAGWSAPVIYLDVPKNEIQFRMRAGSINNLGSDEQSEPFSMYKRFYFVDWVLLNQHKKNILDRIAVMADAQWPETINWMYQQDLKAGLEQLSRSVLRVRPWFEPGAWGGQWMKEHIDGLNKEVVNLAWSFELIVPENGLVFESDGNLLEVSFDTIMFSNNENVLGKHAARFGDEFPIRFDFLDTYEGGNLSIQCHPRLKYIQENFGENITQDETYYILDCDKNASVYLGFQDDIDPAAFRTALDGSQDTGKAIDIEKYVQVHAAEKHDLFLIPNGTVHSAGAGNLVLEISATPYIFTFKMYDWVRLDLDGKPRPINIDHAFNNLDFTRKGEKVQQELISKPKVIESAPGYQLVHLPTHADHFYDVHRLEFDDTVEVSTGDTCHVLMLVEGQAVLLQTADGTKKQFAYAETFVVPAAAGSYKLTNTGGGRAKVVKAFLK</sequence>